<dbReference type="Pfam" id="PF07369">
    <property type="entry name" value="DUF1488"/>
    <property type="match status" value="1"/>
</dbReference>
<proteinExistence type="predicted"/>
<name>A0A8B6M7P3_METTU</name>
<organism evidence="1 2">
    <name type="scientific">Methylocella tundrae</name>
    <dbReference type="NCBI Taxonomy" id="227605"/>
    <lineage>
        <taxon>Bacteria</taxon>
        <taxon>Pseudomonadati</taxon>
        <taxon>Pseudomonadota</taxon>
        <taxon>Alphaproteobacteria</taxon>
        <taxon>Hyphomicrobiales</taxon>
        <taxon>Beijerinckiaceae</taxon>
        <taxon>Methylocella</taxon>
    </lineage>
</organism>
<evidence type="ECO:0008006" key="3">
    <source>
        <dbReference type="Google" id="ProtNLM"/>
    </source>
</evidence>
<comment type="caution">
    <text evidence="1">The sequence shown here is derived from an EMBL/GenBank/DDBJ whole genome shotgun (WGS) entry which is preliminary data.</text>
</comment>
<evidence type="ECO:0000313" key="2">
    <source>
        <dbReference type="Proteomes" id="UP000485880"/>
    </source>
</evidence>
<keyword evidence="2" id="KW-1185">Reference proteome</keyword>
<protein>
    <recommendedName>
        <fullName evidence="3">DUF1488 domain-containing protein</fullName>
    </recommendedName>
</protein>
<dbReference type="SUPFAM" id="SSF160272">
    <property type="entry name" value="Shew3726-like"/>
    <property type="match status" value="1"/>
</dbReference>
<dbReference type="EMBL" id="CABFMQ020000087">
    <property type="protein sequence ID" value="VTZ51049.1"/>
    <property type="molecule type" value="Genomic_DNA"/>
</dbReference>
<dbReference type="AlphaFoldDB" id="A0A8B6M7P3"/>
<accession>A0A8B6M7P3</accession>
<dbReference type="RefSeq" id="WP_174512954.1">
    <property type="nucleotide sequence ID" value="NZ_CABFMQ020000087.1"/>
</dbReference>
<dbReference type="InterPro" id="IPR009962">
    <property type="entry name" value="DUF1488"/>
</dbReference>
<evidence type="ECO:0000313" key="1">
    <source>
        <dbReference type="EMBL" id="VTZ51049.1"/>
    </source>
</evidence>
<dbReference type="InterPro" id="IPR036692">
    <property type="entry name" value="Shew3726-like_sf"/>
</dbReference>
<dbReference type="Proteomes" id="UP000485880">
    <property type="component" value="Unassembled WGS sequence"/>
</dbReference>
<reference evidence="1 2" key="1">
    <citation type="submission" date="2019-05" db="EMBL/GenBank/DDBJ databases">
        <authorList>
            <person name="Farhan Ul Haque M."/>
        </authorList>
    </citation>
    <scope>NUCLEOTIDE SEQUENCE [LARGE SCALE GENOMIC DNA]</scope>
    <source>
        <strain evidence="1">2</strain>
    </source>
</reference>
<sequence length="87" mass="10130">MTLHFPNASRSYDPVKRCVSFWGHESTFEIAFHLDEEALERISPQVRRNEASLLEAFDVNRVQIERAALSAYARRRQSFCHLTASDF</sequence>
<gene>
    <name evidence="1" type="ORF">MPC4_30233</name>
</gene>